<dbReference type="InterPro" id="IPR027368">
    <property type="entry name" value="MnmE_dom2"/>
</dbReference>
<accession>A0AA35SKW9</accession>
<dbReference type="SUPFAM" id="SSF52540">
    <property type="entry name" value="P-loop containing nucleoside triphosphate hydrolases"/>
    <property type="match status" value="1"/>
</dbReference>
<evidence type="ECO:0000256" key="2">
    <source>
        <dbReference type="ARBA" id="ARBA00011043"/>
    </source>
</evidence>
<dbReference type="NCBIfam" id="NF003661">
    <property type="entry name" value="PRK05291.1-3"/>
    <property type="match status" value="1"/>
</dbReference>
<feature type="domain" description="TrmE-type G" evidence="6">
    <location>
        <begin position="293"/>
        <end position="446"/>
    </location>
</feature>
<dbReference type="PROSITE" id="PS51709">
    <property type="entry name" value="G_TRME"/>
    <property type="match status" value="1"/>
</dbReference>
<dbReference type="CDD" id="cd14858">
    <property type="entry name" value="TrmE_N"/>
    <property type="match status" value="1"/>
</dbReference>
<dbReference type="InterPro" id="IPR027417">
    <property type="entry name" value="P-loop_NTPase"/>
</dbReference>
<dbReference type="HAMAP" id="MF_00379">
    <property type="entry name" value="GTPase_MnmE"/>
    <property type="match status" value="1"/>
</dbReference>
<keyword evidence="4" id="KW-0547">Nucleotide-binding</keyword>
<keyword evidence="3" id="KW-0819">tRNA processing</keyword>
<dbReference type="Pfam" id="PF01926">
    <property type="entry name" value="MMR_HSR1"/>
    <property type="match status" value="1"/>
</dbReference>
<dbReference type="InterPro" id="IPR006073">
    <property type="entry name" value="GTP-bd"/>
</dbReference>
<evidence type="ECO:0000259" key="6">
    <source>
        <dbReference type="PROSITE" id="PS51709"/>
    </source>
</evidence>
<dbReference type="InterPro" id="IPR027266">
    <property type="entry name" value="TrmE/GcvT-like"/>
</dbReference>
<dbReference type="Gene3D" id="3.40.30.10">
    <property type="entry name" value="Glutaredoxin"/>
    <property type="match status" value="1"/>
</dbReference>
<dbReference type="Gene3D" id="3.30.1360.120">
    <property type="entry name" value="Probable tRNA modification gtpase trme, domain 1"/>
    <property type="match status" value="1"/>
</dbReference>
<dbReference type="CDD" id="cd04164">
    <property type="entry name" value="trmE"/>
    <property type="match status" value="1"/>
</dbReference>
<evidence type="ECO:0000256" key="3">
    <source>
        <dbReference type="ARBA" id="ARBA00022694"/>
    </source>
</evidence>
<dbReference type="FunFam" id="3.30.1360.120:FF:000007">
    <property type="entry name" value="tRNA modification GTPase GTPBP3, mitochondrial"/>
    <property type="match status" value="1"/>
</dbReference>
<dbReference type="SUPFAM" id="SSF116878">
    <property type="entry name" value="TrmE connector domain"/>
    <property type="match status" value="1"/>
</dbReference>
<dbReference type="Proteomes" id="UP001174909">
    <property type="component" value="Unassembled WGS sequence"/>
</dbReference>
<keyword evidence="8" id="KW-1185">Reference proteome</keyword>
<dbReference type="Gene3D" id="3.40.50.300">
    <property type="entry name" value="P-loop containing nucleotide triphosphate hydrolases"/>
    <property type="match status" value="1"/>
</dbReference>
<dbReference type="GO" id="GO:0002098">
    <property type="term" value="P:tRNA wobble uridine modification"/>
    <property type="evidence" value="ECO:0007669"/>
    <property type="project" value="TreeGrafter"/>
</dbReference>
<dbReference type="GO" id="GO:0003924">
    <property type="term" value="F:GTPase activity"/>
    <property type="evidence" value="ECO:0007669"/>
    <property type="project" value="InterPro"/>
</dbReference>
<evidence type="ECO:0000256" key="1">
    <source>
        <dbReference type="ARBA" id="ARBA00004173"/>
    </source>
</evidence>
<dbReference type="AlphaFoldDB" id="A0AA35SKW9"/>
<name>A0AA35SKW9_GEOBA</name>
<dbReference type="InterPro" id="IPR031168">
    <property type="entry name" value="G_TrmE"/>
</dbReference>
<gene>
    <name evidence="7" type="ORF">GBAR_LOCUS17587</name>
</gene>
<dbReference type="GO" id="GO:0005739">
    <property type="term" value="C:mitochondrion"/>
    <property type="evidence" value="ECO:0007669"/>
    <property type="project" value="UniProtKB-SubCell"/>
</dbReference>
<dbReference type="InterPro" id="IPR005225">
    <property type="entry name" value="Small_GTP-bd"/>
</dbReference>
<dbReference type="GO" id="GO:0005525">
    <property type="term" value="F:GTP binding"/>
    <property type="evidence" value="ECO:0007669"/>
    <property type="project" value="UniProtKB-KW"/>
</dbReference>
<comment type="similarity">
    <text evidence="2">Belongs to the TRAFAC class TrmE-Era-EngA-EngB-Septin-like GTPase superfamily. TrmE GTPase family.</text>
</comment>
<evidence type="ECO:0000313" key="7">
    <source>
        <dbReference type="EMBL" id="CAI8030997.1"/>
    </source>
</evidence>
<evidence type="ECO:0000313" key="8">
    <source>
        <dbReference type="Proteomes" id="UP001174909"/>
    </source>
</evidence>
<reference evidence="7" key="1">
    <citation type="submission" date="2023-03" db="EMBL/GenBank/DDBJ databases">
        <authorList>
            <person name="Steffen K."/>
            <person name="Cardenas P."/>
        </authorList>
    </citation>
    <scope>NUCLEOTIDE SEQUENCE</scope>
</reference>
<dbReference type="PRINTS" id="PR00326">
    <property type="entry name" value="GTP1OBG"/>
</dbReference>
<dbReference type="InterPro" id="IPR036249">
    <property type="entry name" value="Thioredoxin-like_sf"/>
</dbReference>
<dbReference type="PANTHER" id="PTHR42714">
    <property type="entry name" value="TRNA MODIFICATION GTPASE GTPBP3"/>
    <property type="match status" value="1"/>
</dbReference>
<dbReference type="SUPFAM" id="SSF52833">
    <property type="entry name" value="Thioredoxin-like"/>
    <property type="match status" value="1"/>
</dbReference>
<keyword evidence="5" id="KW-0342">GTP-binding</keyword>
<sequence>MVIYPEGVWYSIKTVADVDEIIETHLVGGGRVERLMLMPDQPFPDEADDAGDPGRAAATAALLTRCRHAGGPAVREMTGDTIFALSSGGGRAAIAVVRVSGPAARMALAGIGGEPLPEPRQATLRRFRQPETGEPFDCGLALWLPAPGSATGEDMAEFHVHGGPAVLSALLEALGALPGLRPAEPGEFTRRAFEAGRLDLTEAEGIADLVAAETEAQRRQALAQMEGGLHRLYEGWRDRLMALRAHVEAAIDFSDQDLGEDPMAAAAPDLAALEAEIAAHLDDSRRGERLREGFAIAIVGAPNAGKSSLLNRLAGRDAAIVSTRAGTTRDVVEVRLDLAGWPITLADTAGLRESSDEIESEGVRRALDRAASADLSLVVFDGALWPEADAASLAMLGDDALAVLNKTDLLSSPVPDRIDRHAALGVSCLTGAGIEALLETLVAEIARRYPAGGAPVLTRIRHRQAVVESRDALTRALAGPADERLAEELRLAAHALGRITGRVDVEAVLDLVFRDFCIGK</sequence>
<dbReference type="GO" id="GO:0030488">
    <property type="term" value="P:tRNA methylation"/>
    <property type="evidence" value="ECO:0007669"/>
    <property type="project" value="TreeGrafter"/>
</dbReference>
<dbReference type="InterPro" id="IPR004520">
    <property type="entry name" value="GTPase_MnmE"/>
</dbReference>
<comment type="caution">
    <text evidence="7">The sequence shown here is derived from an EMBL/GenBank/DDBJ whole genome shotgun (WGS) entry which is preliminary data.</text>
</comment>
<dbReference type="EMBL" id="CASHTH010002512">
    <property type="protein sequence ID" value="CAI8030997.1"/>
    <property type="molecule type" value="Genomic_DNA"/>
</dbReference>
<dbReference type="PANTHER" id="PTHR42714:SF2">
    <property type="entry name" value="TRNA MODIFICATION GTPASE GTPBP3, MITOCHONDRIAL"/>
    <property type="match status" value="1"/>
</dbReference>
<evidence type="ECO:0000256" key="4">
    <source>
        <dbReference type="ARBA" id="ARBA00022741"/>
    </source>
</evidence>
<dbReference type="CDD" id="cd02980">
    <property type="entry name" value="TRX_Fd_family"/>
    <property type="match status" value="1"/>
</dbReference>
<organism evidence="7 8">
    <name type="scientific">Geodia barretti</name>
    <name type="common">Barrett's horny sponge</name>
    <dbReference type="NCBI Taxonomy" id="519541"/>
    <lineage>
        <taxon>Eukaryota</taxon>
        <taxon>Metazoa</taxon>
        <taxon>Porifera</taxon>
        <taxon>Demospongiae</taxon>
        <taxon>Heteroscleromorpha</taxon>
        <taxon>Tetractinellida</taxon>
        <taxon>Astrophorina</taxon>
        <taxon>Geodiidae</taxon>
        <taxon>Geodia</taxon>
    </lineage>
</organism>
<dbReference type="Pfam" id="PF10396">
    <property type="entry name" value="TrmE_N"/>
    <property type="match status" value="1"/>
</dbReference>
<comment type="subcellular location">
    <subcellularLocation>
        <location evidence="1">Mitochondrion</location>
    </subcellularLocation>
</comment>
<dbReference type="InterPro" id="IPR025867">
    <property type="entry name" value="MnmE_helical"/>
</dbReference>
<dbReference type="Pfam" id="PF12631">
    <property type="entry name" value="MnmE_helical"/>
    <property type="match status" value="1"/>
</dbReference>
<evidence type="ECO:0000256" key="5">
    <source>
        <dbReference type="ARBA" id="ARBA00023134"/>
    </source>
</evidence>
<dbReference type="Gene3D" id="1.20.120.430">
    <property type="entry name" value="tRNA modification GTPase MnmE domain 2"/>
    <property type="match status" value="1"/>
</dbReference>
<proteinExistence type="inferred from homology"/>
<dbReference type="InterPro" id="IPR018948">
    <property type="entry name" value="GTP-bd_TrmE_N"/>
</dbReference>
<protein>
    <submittedName>
        <fullName evidence="7">tRNA modification GTPase MnmE</fullName>
    </submittedName>
</protein>
<dbReference type="NCBIfam" id="TIGR00231">
    <property type="entry name" value="small_GTP"/>
    <property type="match status" value="1"/>
</dbReference>